<comment type="caution">
    <text evidence="1">The sequence shown here is derived from an EMBL/GenBank/DDBJ whole genome shotgun (WGS) entry which is preliminary data.</text>
</comment>
<protein>
    <submittedName>
        <fullName evidence="1">Uncharacterized protein</fullName>
    </submittedName>
</protein>
<sequence length="120" mass="13336">MISLILKCKVSGPCLIFVGSKIATTWDWQKEKEGETGKVKSEAELNDLKLNGRCQFCIFSHPAPTDDLFYLRGFKILDGTAELSKCVLCFLVNGKTNSPICVSQPNLPASVTNCDKLDWY</sequence>
<name>A0ABR9WAJ4_9BACT</name>
<organism evidence="1 2">
    <name type="scientific">Dyadobacter subterraneus</name>
    <dbReference type="NCBI Taxonomy" id="2773304"/>
    <lineage>
        <taxon>Bacteria</taxon>
        <taxon>Pseudomonadati</taxon>
        <taxon>Bacteroidota</taxon>
        <taxon>Cytophagia</taxon>
        <taxon>Cytophagales</taxon>
        <taxon>Spirosomataceae</taxon>
        <taxon>Dyadobacter</taxon>
    </lineage>
</organism>
<accession>A0ABR9WAJ4</accession>
<dbReference type="Proteomes" id="UP000634134">
    <property type="component" value="Unassembled WGS sequence"/>
</dbReference>
<proteinExistence type="predicted"/>
<reference evidence="2" key="1">
    <citation type="submission" date="2023-07" db="EMBL/GenBank/DDBJ databases">
        <title>Dyadobacter sp. nov 'subterranea' isolated from contaminted grondwater.</title>
        <authorList>
            <person name="Szabo I."/>
            <person name="Al-Omari J."/>
            <person name="Szerdahelyi S.G."/>
            <person name="Rado J."/>
        </authorList>
    </citation>
    <scope>NUCLEOTIDE SEQUENCE [LARGE SCALE GENOMIC DNA]</scope>
    <source>
        <strain evidence="2">UP-52</strain>
    </source>
</reference>
<gene>
    <name evidence="1" type="ORF">IEE83_08835</name>
</gene>
<dbReference type="RefSeq" id="WP_379993034.1">
    <property type="nucleotide sequence ID" value="NZ_JBHSRU010000035.1"/>
</dbReference>
<keyword evidence="2" id="KW-1185">Reference proteome</keyword>
<dbReference type="EMBL" id="JACYGY010000001">
    <property type="protein sequence ID" value="MBE9461986.1"/>
    <property type="molecule type" value="Genomic_DNA"/>
</dbReference>
<evidence type="ECO:0000313" key="2">
    <source>
        <dbReference type="Proteomes" id="UP000634134"/>
    </source>
</evidence>
<evidence type="ECO:0000313" key="1">
    <source>
        <dbReference type="EMBL" id="MBE9461986.1"/>
    </source>
</evidence>